<accession>A0A2N0NIG9</accession>
<comment type="caution">
    <text evidence="1">The sequence shown here is derived from an EMBL/GenBank/DDBJ whole genome shotgun (WGS) entry which is preliminary data.</text>
</comment>
<evidence type="ECO:0000313" key="2">
    <source>
        <dbReference type="Proteomes" id="UP000232722"/>
    </source>
</evidence>
<sequence>MDSSQYMIDWALTWHALMFQPKYDNSFTKENVSRHHTMKFQLFLEDLPTLESLKRTQPDLYIEILTCRFCEDQLEDFMHLFMCKKHRSRLQQILTSYLNHLIQKLKEAGNNANCAYSSQIDRITSLPCWTFSSSNWSSYSLVQGCLPTVFLESFENLGIPRLTAMNVVAAIHICMIKAYGNMR</sequence>
<protein>
    <submittedName>
        <fullName evidence="1">Uncharacterized protein</fullName>
    </submittedName>
</protein>
<organism evidence="1 2">
    <name type="scientific">Rhizophagus irregularis</name>
    <dbReference type="NCBI Taxonomy" id="588596"/>
    <lineage>
        <taxon>Eukaryota</taxon>
        <taxon>Fungi</taxon>
        <taxon>Fungi incertae sedis</taxon>
        <taxon>Mucoromycota</taxon>
        <taxon>Glomeromycotina</taxon>
        <taxon>Glomeromycetes</taxon>
        <taxon>Glomerales</taxon>
        <taxon>Glomeraceae</taxon>
        <taxon>Rhizophagus</taxon>
    </lineage>
</organism>
<dbReference type="Proteomes" id="UP000232722">
    <property type="component" value="Unassembled WGS sequence"/>
</dbReference>
<evidence type="ECO:0000313" key="1">
    <source>
        <dbReference type="EMBL" id="PKB94372.1"/>
    </source>
</evidence>
<reference evidence="1 2" key="2">
    <citation type="submission" date="2017-09" db="EMBL/GenBank/DDBJ databases">
        <title>Extensive intraspecific genome diversity in a model arbuscular mycorrhizal fungus.</title>
        <authorList>
            <person name="Chen E.C."/>
            <person name="Morin E."/>
            <person name="Beaudet D."/>
            <person name="Noel J."/>
            <person name="Ndikumana S."/>
            <person name="Charron P."/>
            <person name="St-Onge C."/>
            <person name="Giorgi J."/>
            <person name="Grigoriev I.V."/>
            <person name="Roux C."/>
            <person name="Martin F.M."/>
            <person name="Corradi N."/>
        </authorList>
    </citation>
    <scope>NUCLEOTIDE SEQUENCE [LARGE SCALE GENOMIC DNA]</scope>
    <source>
        <strain evidence="1 2">A5</strain>
    </source>
</reference>
<dbReference type="VEuPathDB" id="FungiDB:FUN_018247"/>
<name>A0A2N0NIG9_9GLOM</name>
<reference evidence="1 2" key="1">
    <citation type="submission" date="2016-04" db="EMBL/GenBank/DDBJ databases">
        <title>Genome analyses suggest a sexual origin of heterokaryosis in a supposedly ancient asexual fungus.</title>
        <authorList>
            <person name="Ropars J."/>
            <person name="Sedzielewska K."/>
            <person name="Noel J."/>
            <person name="Charron P."/>
            <person name="Farinelli L."/>
            <person name="Marton T."/>
            <person name="Kruger M."/>
            <person name="Pelin A."/>
            <person name="Brachmann A."/>
            <person name="Corradi N."/>
        </authorList>
    </citation>
    <scope>NUCLEOTIDE SEQUENCE [LARGE SCALE GENOMIC DNA]</scope>
    <source>
        <strain evidence="1 2">A5</strain>
    </source>
</reference>
<gene>
    <name evidence="1" type="ORF">RhiirA5_438954</name>
</gene>
<dbReference type="AlphaFoldDB" id="A0A2N0NIG9"/>
<proteinExistence type="predicted"/>
<dbReference type="EMBL" id="LLXJ01006192">
    <property type="protein sequence ID" value="PKB94372.1"/>
    <property type="molecule type" value="Genomic_DNA"/>
</dbReference>